<keyword evidence="4" id="KW-0337">GPI-anchor biosynthesis</keyword>
<proteinExistence type="inferred from homology"/>
<feature type="compositionally biased region" description="Low complexity" evidence="10">
    <location>
        <begin position="500"/>
        <end position="509"/>
    </location>
</feature>
<evidence type="ECO:0000256" key="3">
    <source>
        <dbReference type="ARBA" id="ARBA00005316"/>
    </source>
</evidence>
<comment type="caution">
    <text evidence="12">The sequence shown here is derived from an EMBL/GenBank/DDBJ whole genome shotgun (WGS) entry which is preliminary data.</text>
</comment>
<feature type="transmembrane region" description="Helical" evidence="11">
    <location>
        <begin position="20"/>
        <end position="38"/>
    </location>
</feature>
<evidence type="ECO:0000256" key="4">
    <source>
        <dbReference type="ARBA" id="ARBA00022502"/>
    </source>
</evidence>
<feature type="region of interest" description="Disordered" evidence="10">
    <location>
        <begin position="497"/>
        <end position="520"/>
    </location>
</feature>
<evidence type="ECO:0000313" key="12">
    <source>
        <dbReference type="EMBL" id="KAJ8473648.1"/>
    </source>
</evidence>
<gene>
    <name evidence="12" type="ORF">ONZ51_g7739</name>
</gene>
<comment type="pathway">
    <text evidence="2">Glycolipid biosynthesis; glycosylphosphatidylinositol-anchor biosynthesis.</text>
</comment>
<feature type="compositionally biased region" description="Basic and acidic residues" evidence="10">
    <location>
        <begin position="510"/>
        <end position="520"/>
    </location>
</feature>
<evidence type="ECO:0000256" key="7">
    <source>
        <dbReference type="ARBA" id="ARBA00022989"/>
    </source>
</evidence>
<evidence type="ECO:0000256" key="6">
    <source>
        <dbReference type="ARBA" id="ARBA00022824"/>
    </source>
</evidence>
<sequence>MEPPPKDPAQLCFESVKTRRLIIASYWIVVLLAVPLWWKATSIERLSLPTSRVYAQRGRELNFPVEVGVEAADASIAQQLQAAIQRDNSVAGGAIDVQLHVGHKSESAYKIVLDPDVRSPLIKGRNLHVPPTSENEQLKETLVQLLAPYNAPSSSEPQTQRVMTYSPRYRLAFTLLNEDAASGNAAMAWDVQGAIQSYIGPLLEKLSDLHNFTIESQVQFHAPLAFEPRHLEFESQSVHGLTHEDLTVFINSAEWTLSSSVSNDPVIHFVLFIPSARNSPLHILDQTGSIHPSNAFLLPQWGGIVLLNPPHHPSSSPNPISHLSTIDLSPVFRTFAHQLLTLLGVPGLPPHVQSVRRPDGQVQREPFTDWELDALLRRRALENVQSSSETLEAIVRLVDQIENMPVGQDVVGDVQDALEALNQAHESSRLSPVAALKHSARALTLASRAFFNPGMLALLYFPAEHTYAVYTPLFASVAAPLIGAVLREVMAWKRARKAAKSQQQQSGEKQAVEKDAARVE</sequence>
<evidence type="ECO:0000256" key="2">
    <source>
        <dbReference type="ARBA" id="ARBA00004687"/>
    </source>
</evidence>
<keyword evidence="13" id="KW-1185">Reference proteome</keyword>
<dbReference type="EMBL" id="JAPEVG010000214">
    <property type="protein sequence ID" value="KAJ8473648.1"/>
    <property type="molecule type" value="Genomic_DNA"/>
</dbReference>
<keyword evidence="5 11" id="KW-0812">Transmembrane</keyword>
<accession>A0AAD7TRN1</accession>
<evidence type="ECO:0008006" key="14">
    <source>
        <dbReference type="Google" id="ProtNLM"/>
    </source>
</evidence>
<protein>
    <recommendedName>
        <fullName evidence="14">GPI transamidase component PIG-S</fullName>
    </recommendedName>
</protein>
<dbReference type="PANTHER" id="PTHR21072">
    <property type="entry name" value="GPI TRANSAMIDASE COMPONENT PIG-S"/>
    <property type="match status" value="1"/>
</dbReference>
<evidence type="ECO:0000256" key="11">
    <source>
        <dbReference type="SAM" id="Phobius"/>
    </source>
</evidence>
<keyword evidence="8 11" id="KW-0472">Membrane</keyword>
<dbReference type="InterPro" id="IPR019540">
    <property type="entry name" value="PtdIno-glycan_biosynth_class_S"/>
</dbReference>
<name>A0AAD7TRN1_9APHY</name>
<reference evidence="12" key="1">
    <citation type="submission" date="2022-11" db="EMBL/GenBank/DDBJ databases">
        <title>Genome Sequence of Cubamyces cubensis.</title>
        <authorList>
            <person name="Buettner E."/>
        </authorList>
    </citation>
    <scope>NUCLEOTIDE SEQUENCE</scope>
    <source>
        <strain evidence="12">MPL-01</strain>
    </source>
</reference>
<keyword evidence="6" id="KW-0256">Endoplasmic reticulum</keyword>
<keyword evidence="7 11" id="KW-1133">Transmembrane helix</keyword>
<dbReference type="PANTHER" id="PTHR21072:SF13">
    <property type="entry name" value="GPI TRANSAMIDASE COMPONENT PIG-S"/>
    <property type="match status" value="1"/>
</dbReference>
<keyword evidence="9" id="KW-0325">Glycoprotein</keyword>
<dbReference type="GO" id="GO:0006506">
    <property type="term" value="P:GPI anchor biosynthetic process"/>
    <property type="evidence" value="ECO:0007669"/>
    <property type="project" value="UniProtKB-KW"/>
</dbReference>
<organism evidence="12 13">
    <name type="scientific">Trametes cubensis</name>
    <dbReference type="NCBI Taxonomy" id="1111947"/>
    <lineage>
        <taxon>Eukaryota</taxon>
        <taxon>Fungi</taxon>
        <taxon>Dikarya</taxon>
        <taxon>Basidiomycota</taxon>
        <taxon>Agaricomycotina</taxon>
        <taxon>Agaricomycetes</taxon>
        <taxon>Polyporales</taxon>
        <taxon>Polyporaceae</taxon>
        <taxon>Trametes</taxon>
    </lineage>
</organism>
<evidence type="ECO:0000256" key="8">
    <source>
        <dbReference type="ARBA" id="ARBA00023136"/>
    </source>
</evidence>
<feature type="transmembrane region" description="Helical" evidence="11">
    <location>
        <begin position="467"/>
        <end position="486"/>
    </location>
</feature>
<dbReference type="Pfam" id="PF10510">
    <property type="entry name" value="PIG-S"/>
    <property type="match status" value="1"/>
</dbReference>
<dbReference type="GO" id="GO:0016255">
    <property type="term" value="P:attachment of GPI anchor to protein"/>
    <property type="evidence" value="ECO:0007669"/>
    <property type="project" value="InterPro"/>
</dbReference>
<comment type="similarity">
    <text evidence="3">Belongs to the PIGS family.</text>
</comment>
<evidence type="ECO:0000256" key="1">
    <source>
        <dbReference type="ARBA" id="ARBA00004477"/>
    </source>
</evidence>
<dbReference type="GO" id="GO:0042765">
    <property type="term" value="C:GPI-anchor transamidase complex"/>
    <property type="evidence" value="ECO:0007669"/>
    <property type="project" value="InterPro"/>
</dbReference>
<evidence type="ECO:0000256" key="10">
    <source>
        <dbReference type="SAM" id="MobiDB-lite"/>
    </source>
</evidence>
<dbReference type="Proteomes" id="UP001215151">
    <property type="component" value="Unassembled WGS sequence"/>
</dbReference>
<comment type="subcellular location">
    <subcellularLocation>
        <location evidence="1">Endoplasmic reticulum membrane</location>
        <topology evidence="1">Multi-pass membrane protein</topology>
    </subcellularLocation>
</comment>
<evidence type="ECO:0000256" key="9">
    <source>
        <dbReference type="ARBA" id="ARBA00023180"/>
    </source>
</evidence>
<evidence type="ECO:0000256" key="5">
    <source>
        <dbReference type="ARBA" id="ARBA00022692"/>
    </source>
</evidence>
<evidence type="ECO:0000313" key="13">
    <source>
        <dbReference type="Proteomes" id="UP001215151"/>
    </source>
</evidence>
<dbReference type="AlphaFoldDB" id="A0AAD7TRN1"/>